<dbReference type="AlphaFoldDB" id="A0A5B2VTN6"/>
<dbReference type="Gene3D" id="1.20.120.160">
    <property type="entry name" value="HPT domain"/>
    <property type="match status" value="1"/>
</dbReference>
<feature type="modified residue" description="Phosphohistidine" evidence="1">
    <location>
        <position position="58"/>
    </location>
</feature>
<keyword evidence="1" id="KW-0597">Phosphoprotein</keyword>
<dbReference type="Pfam" id="PF01627">
    <property type="entry name" value="Hpt"/>
    <property type="match status" value="1"/>
</dbReference>
<dbReference type="InterPro" id="IPR008207">
    <property type="entry name" value="Sig_transdc_His_kin_Hpt_dom"/>
</dbReference>
<protein>
    <submittedName>
        <fullName evidence="3">Hpt domain-containing protein</fullName>
    </submittedName>
</protein>
<reference evidence="3 4" key="2">
    <citation type="submission" date="2019-09" db="EMBL/GenBank/DDBJ databases">
        <authorList>
            <person name="Jin C."/>
        </authorList>
    </citation>
    <scope>NUCLEOTIDE SEQUENCE [LARGE SCALE GENOMIC DNA]</scope>
    <source>
        <strain evidence="3 4">BN140078</strain>
    </source>
</reference>
<gene>
    <name evidence="3" type="ORF">F0L74_08580</name>
</gene>
<evidence type="ECO:0000259" key="2">
    <source>
        <dbReference type="PROSITE" id="PS50894"/>
    </source>
</evidence>
<dbReference type="SUPFAM" id="SSF47226">
    <property type="entry name" value="Histidine-containing phosphotransfer domain, HPT domain"/>
    <property type="match status" value="1"/>
</dbReference>
<name>A0A5B2VTN6_9BACT</name>
<feature type="domain" description="HPt" evidence="2">
    <location>
        <begin position="19"/>
        <end position="113"/>
    </location>
</feature>
<keyword evidence="4" id="KW-1185">Reference proteome</keyword>
<dbReference type="Proteomes" id="UP000324611">
    <property type="component" value="Unassembled WGS sequence"/>
</dbReference>
<sequence>MEVNELYSLQKIEHIARGDQAFLRKMINLFLEQAPSSVKDIRQAYEKKDFAAMAAQAHRLKSALDTMAITSLQQDIRALERMDHEEAGTAEAGVLINKLETVIDQVVAQVRTI</sequence>
<organism evidence="3 4">
    <name type="scientific">Chitinophaga agrisoli</name>
    <dbReference type="NCBI Taxonomy" id="2607653"/>
    <lineage>
        <taxon>Bacteria</taxon>
        <taxon>Pseudomonadati</taxon>
        <taxon>Bacteroidota</taxon>
        <taxon>Chitinophagia</taxon>
        <taxon>Chitinophagales</taxon>
        <taxon>Chitinophagaceae</taxon>
        <taxon>Chitinophaga</taxon>
    </lineage>
</organism>
<accession>A0A5B2VTN6</accession>
<reference evidence="3 4" key="1">
    <citation type="submission" date="2019-09" db="EMBL/GenBank/DDBJ databases">
        <title>Chitinophaga ginsengihumi sp. nov., isolated from soil of ginseng rhizosphere.</title>
        <authorList>
            <person name="Lee J."/>
        </authorList>
    </citation>
    <scope>NUCLEOTIDE SEQUENCE [LARGE SCALE GENOMIC DNA]</scope>
    <source>
        <strain evidence="3 4">BN140078</strain>
    </source>
</reference>
<dbReference type="GO" id="GO:0000160">
    <property type="term" value="P:phosphorelay signal transduction system"/>
    <property type="evidence" value="ECO:0007669"/>
    <property type="project" value="InterPro"/>
</dbReference>
<evidence type="ECO:0000313" key="3">
    <source>
        <dbReference type="EMBL" id="KAA2242581.1"/>
    </source>
</evidence>
<dbReference type="RefSeq" id="WP_149837453.1">
    <property type="nucleotide sequence ID" value="NZ_VUOC01000002.1"/>
</dbReference>
<proteinExistence type="predicted"/>
<dbReference type="PROSITE" id="PS50894">
    <property type="entry name" value="HPT"/>
    <property type="match status" value="1"/>
</dbReference>
<dbReference type="GO" id="GO:0004672">
    <property type="term" value="F:protein kinase activity"/>
    <property type="evidence" value="ECO:0007669"/>
    <property type="project" value="UniProtKB-ARBA"/>
</dbReference>
<comment type="caution">
    <text evidence="3">The sequence shown here is derived from an EMBL/GenBank/DDBJ whole genome shotgun (WGS) entry which is preliminary data.</text>
</comment>
<dbReference type="InterPro" id="IPR036641">
    <property type="entry name" value="HPT_dom_sf"/>
</dbReference>
<evidence type="ECO:0000313" key="4">
    <source>
        <dbReference type="Proteomes" id="UP000324611"/>
    </source>
</evidence>
<evidence type="ECO:0000256" key="1">
    <source>
        <dbReference type="PROSITE-ProRule" id="PRU00110"/>
    </source>
</evidence>
<dbReference type="EMBL" id="VUOC01000002">
    <property type="protein sequence ID" value="KAA2242581.1"/>
    <property type="molecule type" value="Genomic_DNA"/>
</dbReference>